<dbReference type="InterPro" id="IPR002347">
    <property type="entry name" value="SDR_fam"/>
</dbReference>
<dbReference type="SUPFAM" id="SSF51735">
    <property type="entry name" value="NAD(P)-binding Rossmann-fold domains"/>
    <property type="match status" value="1"/>
</dbReference>
<evidence type="ECO:0000313" key="3">
    <source>
        <dbReference type="Proteomes" id="UP001465976"/>
    </source>
</evidence>
<dbReference type="PANTHER" id="PTHR43157">
    <property type="entry name" value="PHOSPHATIDYLINOSITOL-GLYCAN BIOSYNTHESIS CLASS F PROTEIN-RELATED"/>
    <property type="match status" value="1"/>
</dbReference>
<dbReference type="PRINTS" id="PR00081">
    <property type="entry name" value="GDHRDH"/>
</dbReference>
<dbReference type="InterPro" id="IPR036291">
    <property type="entry name" value="NAD(P)-bd_dom_sf"/>
</dbReference>
<protein>
    <recommendedName>
        <fullName evidence="4">NAD(P)-binding protein</fullName>
    </recommendedName>
</protein>
<evidence type="ECO:0000256" key="1">
    <source>
        <dbReference type="ARBA" id="ARBA00023002"/>
    </source>
</evidence>
<dbReference type="Proteomes" id="UP001465976">
    <property type="component" value="Unassembled WGS sequence"/>
</dbReference>
<proteinExistence type="predicted"/>
<keyword evidence="1" id="KW-0560">Oxidoreductase</keyword>
<name>A0ABR3G1C2_9AGAR</name>
<dbReference type="Gene3D" id="3.40.50.720">
    <property type="entry name" value="NAD(P)-binding Rossmann-like Domain"/>
    <property type="match status" value="1"/>
</dbReference>
<reference evidence="2 3" key="1">
    <citation type="submission" date="2024-02" db="EMBL/GenBank/DDBJ databases">
        <title>A draft genome for the cacao thread blight pathogen Marasmius crinis-equi.</title>
        <authorList>
            <person name="Cohen S.P."/>
            <person name="Baruah I.K."/>
            <person name="Amoako-Attah I."/>
            <person name="Bukari Y."/>
            <person name="Meinhardt L.W."/>
            <person name="Bailey B.A."/>
        </authorList>
    </citation>
    <scope>NUCLEOTIDE SEQUENCE [LARGE SCALE GENOMIC DNA]</scope>
    <source>
        <strain evidence="2 3">GH-76</strain>
    </source>
</reference>
<evidence type="ECO:0000313" key="2">
    <source>
        <dbReference type="EMBL" id="KAL0581532.1"/>
    </source>
</evidence>
<sequence length="315" mass="35013">MPEFLKTFVSQTFPSKPTFSVDDIPDLSGRVILVTGGNAGIGYETAKAVLSKNAKVYVACRSREKGEKALTSLREQTGKEAYFLQLDLASLASIRQAAQEFLKLESKLHILFNNAGVMEPSIDLLTADGYDLTIGTNVLGPYYFTSLILPALIAAADEGPHKARVVNTSSFASEMPPKNLDYAAFKEDDKKRRALGPERLYYGSKWLNLVYTAEFSRRYRDRGIVSSAVNPGNIQTELQRHLTGFKDWAISKILQPTPYGALNQLYAGTSENADEFDGAYFVPWARRGRPNPTSQDPAEGRKLWEWLEAQVKANE</sequence>
<evidence type="ECO:0008006" key="4">
    <source>
        <dbReference type="Google" id="ProtNLM"/>
    </source>
</evidence>
<organism evidence="2 3">
    <name type="scientific">Marasmius crinis-equi</name>
    <dbReference type="NCBI Taxonomy" id="585013"/>
    <lineage>
        <taxon>Eukaryota</taxon>
        <taxon>Fungi</taxon>
        <taxon>Dikarya</taxon>
        <taxon>Basidiomycota</taxon>
        <taxon>Agaricomycotina</taxon>
        <taxon>Agaricomycetes</taxon>
        <taxon>Agaricomycetidae</taxon>
        <taxon>Agaricales</taxon>
        <taxon>Marasmiineae</taxon>
        <taxon>Marasmiaceae</taxon>
        <taxon>Marasmius</taxon>
    </lineage>
</organism>
<dbReference type="PANTHER" id="PTHR43157:SF31">
    <property type="entry name" value="PHOSPHATIDYLINOSITOL-GLYCAN BIOSYNTHESIS CLASS F PROTEIN"/>
    <property type="match status" value="1"/>
</dbReference>
<comment type="caution">
    <text evidence="2">The sequence shown here is derived from an EMBL/GenBank/DDBJ whole genome shotgun (WGS) entry which is preliminary data.</text>
</comment>
<dbReference type="Pfam" id="PF00106">
    <property type="entry name" value="adh_short"/>
    <property type="match status" value="1"/>
</dbReference>
<gene>
    <name evidence="2" type="ORF">V5O48_000461</name>
</gene>
<accession>A0ABR3G1C2</accession>
<dbReference type="EMBL" id="JBAHYK010000008">
    <property type="protein sequence ID" value="KAL0581532.1"/>
    <property type="molecule type" value="Genomic_DNA"/>
</dbReference>
<keyword evidence="3" id="KW-1185">Reference proteome</keyword>